<evidence type="ECO:0000313" key="1">
    <source>
        <dbReference type="EMBL" id="MFC3627122.1"/>
    </source>
</evidence>
<dbReference type="RefSeq" id="WP_390280450.1">
    <property type="nucleotide sequence ID" value="NZ_JBHRYH010000042.1"/>
</dbReference>
<organism evidence="1 2">
    <name type="scientific">Vogesella amnigena</name>
    <dbReference type="NCBI Taxonomy" id="1507449"/>
    <lineage>
        <taxon>Bacteria</taxon>
        <taxon>Pseudomonadati</taxon>
        <taxon>Pseudomonadota</taxon>
        <taxon>Betaproteobacteria</taxon>
        <taxon>Neisseriales</taxon>
        <taxon>Chromobacteriaceae</taxon>
        <taxon>Vogesella</taxon>
    </lineage>
</organism>
<dbReference type="EMBL" id="JBHRYH010000042">
    <property type="protein sequence ID" value="MFC3627122.1"/>
    <property type="molecule type" value="Genomic_DNA"/>
</dbReference>
<reference evidence="2" key="1">
    <citation type="journal article" date="2019" name="Int. J. Syst. Evol. Microbiol.">
        <title>The Global Catalogue of Microorganisms (GCM) 10K type strain sequencing project: providing services to taxonomists for standard genome sequencing and annotation.</title>
        <authorList>
            <consortium name="The Broad Institute Genomics Platform"/>
            <consortium name="The Broad Institute Genome Sequencing Center for Infectious Disease"/>
            <person name="Wu L."/>
            <person name="Ma J."/>
        </authorList>
    </citation>
    <scope>NUCLEOTIDE SEQUENCE [LARGE SCALE GENOMIC DNA]</scope>
    <source>
        <strain evidence="2">KCTC 42195</strain>
    </source>
</reference>
<protein>
    <submittedName>
        <fullName evidence="1">Uncharacterized protein</fullName>
    </submittedName>
</protein>
<evidence type="ECO:0000313" key="2">
    <source>
        <dbReference type="Proteomes" id="UP001595636"/>
    </source>
</evidence>
<name>A0ABV7TWU3_9NEIS</name>
<sequence>MMKTAGLIIHFDENNRSYLLREERINNRFSDALSVHDWAINQIQVVLLSFTGHTIDFIALATKGSRVVTGKSRVEFSDLVDLSSVPLHEVEGLLSQNTKLHFMKSSSGRGGRLPEKTWSETIQALMKIRPNMANEIERLISLTVVSKYRLRGESAEILAQEREALGAALDIFSGHNELRKDVLKSWAPKLDNVSNYDDHTMDADLNIPNDSSISFLSGIPDRYIQEESAIQHDLFNWENEKPSLHCMGVSVFEQGSRFLEVVYANKNPLERTLGVDLIYYNKSFHSFVLVQYKLMKEKNDTEGFYYRPDEQLYKEVARIDDFHDKIKINTKTSSHGGFRINHDGFLYKLVPNKGLQAATEKLIAGMYITNDYMKFLLGESGPKGKQGGRLITFKNSPRYLTNTEFASMVNRGWIGTSSNQSDSLARLIKDFLETGRALIVAVEVDTAHKQTYLKQETCG</sequence>
<dbReference type="Proteomes" id="UP001595636">
    <property type="component" value="Unassembled WGS sequence"/>
</dbReference>
<proteinExistence type="predicted"/>
<gene>
    <name evidence="1" type="ORF">ACFOKJ_13470</name>
</gene>
<keyword evidence="2" id="KW-1185">Reference proteome</keyword>
<comment type="caution">
    <text evidence="1">The sequence shown here is derived from an EMBL/GenBank/DDBJ whole genome shotgun (WGS) entry which is preliminary data.</text>
</comment>
<accession>A0ABV7TWU3</accession>